<keyword evidence="5" id="KW-0677">Repeat</keyword>
<evidence type="ECO:0000256" key="2">
    <source>
        <dbReference type="ARBA" id="ARBA00009285"/>
    </source>
</evidence>
<dbReference type="Pfam" id="PF09162">
    <property type="entry name" value="Tap-RNA_bind"/>
    <property type="match status" value="1"/>
</dbReference>
<dbReference type="Gene3D" id="1.10.8.10">
    <property type="entry name" value="DNA helicase RuvA subunit, C-terminal domain"/>
    <property type="match status" value="1"/>
</dbReference>
<dbReference type="AlphaFoldDB" id="A0AAV5SEC9"/>
<dbReference type="Gene3D" id="3.30.70.330">
    <property type="match status" value="1"/>
</dbReference>
<evidence type="ECO:0000313" key="12">
    <source>
        <dbReference type="Proteomes" id="UP001432027"/>
    </source>
</evidence>
<dbReference type="InterPro" id="IPR012677">
    <property type="entry name" value="Nucleotide-bd_a/b_plait_sf"/>
</dbReference>
<dbReference type="FunFam" id="3.80.10.10:FF:000384">
    <property type="entry name" value="Nuclear RNA export factor 1"/>
    <property type="match status" value="1"/>
</dbReference>
<evidence type="ECO:0000256" key="8">
    <source>
        <dbReference type="ARBA" id="ARBA00023242"/>
    </source>
</evidence>
<dbReference type="SUPFAM" id="SSF52058">
    <property type="entry name" value="L domain-like"/>
    <property type="match status" value="1"/>
</dbReference>
<dbReference type="Gene3D" id="3.80.10.10">
    <property type="entry name" value="Ribonuclease Inhibitor"/>
    <property type="match status" value="1"/>
</dbReference>
<comment type="subcellular location">
    <subcellularLocation>
        <location evidence="1">Nucleus</location>
        <location evidence="1">Nucleoplasm</location>
    </subcellularLocation>
</comment>
<evidence type="ECO:0000256" key="5">
    <source>
        <dbReference type="ARBA" id="ARBA00022737"/>
    </source>
</evidence>
<dbReference type="Gene3D" id="3.10.450.50">
    <property type="match status" value="1"/>
</dbReference>
<keyword evidence="7" id="KW-0694">RNA-binding</keyword>
<dbReference type="PROSITE" id="PS50177">
    <property type="entry name" value="NTF2_DOMAIN"/>
    <property type="match status" value="1"/>
</dbReference>
<keyword evidence="6" id="KW-0509">mRNA transport</keyword>
<dbReference type="SUPFAM" id="SSF46934">
    <property type="entry name" value="UBA-like"/>
    <property type="match status" value="1"/>
</dbReference>
<dbReference type="Pfam" id="PF03943">
    <property type="entry name" value="TAP_C"/>
    <property type="match status" value="1"/>
</dbReference>
<dbReference type="EMBL" id="BTSX01000001">
    <property type="protein sequence ID" value="GMS79754.1"/>
    <property type="molecule type" value="Genomic_DNA"/>
</dbReference>
<evidence type="ECO:0000259" key="10">
    <source>
        <dbReference type="PROSITE" id="PS51281"/>
    </source>
</evidence>
<protein>
    <recommendedName>
        <fullName evidence="13">Nuclear RNA export factor 1</fullName>
    </recommendedName>
</protein>
<keyword evidence="8" id="KW-0539">Nucleus</keyword>
<dbReference type="InterPro" id="IPR057125">
    <property type="entry name" value="NXF1/2/3/5-like_LRR"/>
</dbReference>
<organism evidence="11 12">
    <name type="scientific">Pristionchus entomophagus</name>
    <dbReference type="NCBI Taxonomy" id="358040"/>
    <lineage>
        <taxon>Eukaryota</taxon>
        <taxon>Metazoa</taxon>
        <taxon>Ecdysozoa</taxon>
        <taxon>Nematoda</taxon>
        <taxon>Chromadorea</taxon>
        <taxon>Rhabditida</taxon>
        <taxon>Rhabditina</taxon>
        <taxon>Diplogasteromorpha</taxon>
        <taxon>Diplogasteroidea</taxon>
        <taxon>Neodiplogasteridae</taxon>
        <taxon>Pristionchus</taxon>
    </lineage>
</organism>
<dbReference type="InterPro" id="IPR009060">
    <property type="entry name" value="UBA-like_sf"/>
</dbReference>
<dbReference type="PROSITE" id="PS51281">
    <property type="entry name" value="TAP_C"/>
    <property type="match status" value="1"/>
</dbReference>
<gene>
    <name evidence="11" type="ORF">PENTCL1PPCAC_1929</name>
</gene>
<keyword evidence="12" id="KW-1185">Reference proteome</keyword>
<accession>A0AAV5SEC9</accession>
<reference evidence="11" key="1">
    <citation type="submission" date="2023-10" db="EMBL/GenBank/DDBJ databases">
        <title>Genome assembly of Pristionchus species.</title>
        <authorList>
            <person name="Yoshida K."/>
            <person name="Sommer R.J."/>
        </authorList>
    </citation>
    <scope>NUCLEOTIDE SEQUENCE</scope>
    <source>
        <strain evidence="11">RS0144</strain>
    </source>
</reference>
<proteinExistence type="inferred from homology"/>
<evidence type="ECO:0000256" key="1">
    <source>
        <dbReference type="ARBA" id="ARBA00004642"/>
    </source>
</evidence>
<evidence type="ECO:0000256" key="4">
    <source>
        <dbReference type="ARBA" id="ARBA00022614"/>
    </source>
</evidence>
<name>A0AAV5SEC9_9BILA</name>
<dbReference type="InterPro" id="IPR001611">
    <property type="entry name" value="Leu-rich_rpt"/>
</dbReference>
<feature type="domain" description="TAP-C" evidence="10">
    <location>
        <begin position="450"/>
        <end position="486"/>
    </location>
</feature>
<evidence type="ECO:0000256" key="3">
    <source>
        <dbReference type="ARBA" id="ARBA00022448"/>
    </source>
</evidence>
<dbReference type="InterPro" id="IPR005637">
    <property type="entry name" value="TAP_C_dom"/>
</dbReference>
<dbReference type="InterPro" id="IPR018222">
    <property type="entry name" value="Nuclear_transport_factor_2_euk"/>
</dbReference>
<dbReference type="PANTHER" id="PTHR10662:SF22">
    <property type="entry name" value="NUCLEAR RNA EXPORT FACTOR 1"/>
    <property type="match status" value="1"/>
</dbReference>
<evidence type="ECO:0000256" key="7">
    <source>
        <dbReference type="ARBA" id="ARBA00022884"/>
    </source>
</evidence>
<dbReference type="SUPFAM" id="SSF54427">
    <property type="entry name" value="NTF2-like"/>
    <property type="match status" value="1"/>
</dbReference>
<dbReference type="PROSITE" id="PS51450">
    <property type="entry name" value="LRR"/>
    <property type="match status" value="1"/>
</dbReference>
<dbReference type="GO" id="GO:0003723">
    <property type="term" value="F:RNA binding"/>
    <property type="evidence" value="ECO:0007669"/>
    <property type="project" value="UniProtKB-KW"/>
</dbReference>
<feature type="domain" description="NTF2" evidence="9">
    <location>
        <begin position="237"/>
        <end position="404"/>
    </location>
</feature>
<evidence type="ECO:0000256" key="6">
    <source>
        <dbReference type="ARBA" id="ARBA00022816"/>
    </source>
</evidence>
<feature type="non-terminal residue" evidence="11">
    <location>
        <position position="486"/>
    </location>
</feature>
<comment type="caution">
    <text evidence="11">The sequence shown here is derived from an EMBL/GenBank/DDBJ whole genome shotgun (WGS) entry which is preliminary data.</text>
</comment>
<evidence type="ECO:0000259" key="9">
    <source>
        <dbReference type="PROSITE" id="PS50177"/>
    </source>
</evidence>
<dbReference type="InterPro" id="IPR002075">
    <property type="entry name" value="NTF2_dom"/>
</dbReference>
<dbReference type="InterPro" id="IPR032675">
    <property type="entry name" value="LRR_dom_sf"/>
</dbReference>
<dbReference type="Pfam" id="PF22602">
    <property type="entry name" value="NXF_NTF2"/>
    <property type="match status" value="1"/>
</dbReference>
<dbReference type="Proteomes" id="UP001432027">
    <property type="component" value="Unassembled WGS sequence"/>
</dbReference>
<dbReference type="InterPro" id="IPR032710">
    <property type="entry name" value="NTF2-like_dom_sf"/>
</dbReference>
<sequence length="486" mass="55072">MPKMAENGDFEFFVRDDDIAGAIRSCSRRIKHGKAGDRMLITVQRVLAPWTRLKKEEKDSITEVVSSRADVQNRALELSGFATHEVFTSRDLMMNMTKNNVFLAVVELMEKKYSDIIALSLKNNRLKYLEMASMLPYFAKNLKVLDLSDNHIESISELEKLKGLKLTTLFLENNPVCEKYTKASDYLSAVQDIFPRITMLDSNECSARPDAFNDDNEFIEPPVKPGYYYGDAGIRTIVETFIVQFFEAYDGNDPSASRKNLVAAYDDKNSQFTLSIENLYEDMGGSTRWPNSDNFSFHVRISHNIKRIDKWGKNHRPNRLFFGALDIASQLRKMPATRHLVESFVVDVVLATSSLMIFSVQGLFEEAPFSVLPNIPQLNFFSRTFTVTPKENGSLCVISDELYLSSMSQSRIERYRIQLEKVNNATSAAPAPLPAAAAASDAGELVPDEATRKAMVEAFCRDSGMLPEWSEKCLVDGEWNYEVRHQ</sequence>
<dbReference type="PANTHER" id="PTHR10662">
    <property type="entry name" value="NUCLEAR RNA EXPORT FACTOR"/>
    <property type="match status" value="1"/>
</dbReference>
<evidence type="ECO:0000313" key="11">
    <source>
        <dbReference type="EMBL" id="GMS79754.1"/>
    </source>
</evidence>
<evidence type="ECO:0008006" key="13">
    <source>
        <dbReference type="Google" id="ProtNLM"/>
    </source>
</evidence>
<keyword evidence="3" id="KW-0813">Transport</keyword>
<dbReference type="GO" id="GO:0005737">
    <property type="term" value="C:cytoplasm"/>
    <property type="evidence" value="ECO:0007669"/>
    <property type="project" value="InterPro"/>
</dbReference>
<dbReference type="GO" id="GO:0016973">
    <property type="term" value="P:poly(A)+ mRNA export from nucleus"/>
    <property type="evidence" value="ECO:0007669"/>
    <property type="project" value="TreeGrafter"/>
</dbReference>
<dbReference type="Pfam" id="PF24048">
    <property type="entry name" value="LRR_NXF1-5"/>
    <property type="match status" value="1"/>
</dbReference>
<dbReference type="InterPro" id="IPR030217">
    <property type="entry name" value="NXF_fam"/>
</dbReference>
<dbReference type="InterPro" id="IPR015245">
    <property type="entry name" value="Tap_RNA-bd"/>
</dbReference>
<dbReference type="FunFam" id="3.10.450.50:FF:000004">
    <property type="entry name" value="Nuclear RNA export factor 1"/>
    <property type="match status" value="1"/>
</dbReference>
<keyword evidence="4" id="KW-0433">Leucine-rich repeat</keyword>
<dbReference type="GO" id="GO:0005654">
    <property type="term" value="C:nucleoplasm"/>
    <property type="evidence" value="ECO:0007669"/>
    <property type="project" value="UniProtKB-SubCell"/>
</dbReference>
<comment type="similarity">
    <text evidence="2">Belongs to the NXF family.</text>
</comment>